<organism evidence="1">
    <name type="scientific">Arundo donax</name>
    <name type="common">Giant reed</name>
    <name type="synonym">Donax arundinaceus</name>
    <dbReference type="NCBI Taxonomy" id="35708"/>
    <lineage>
        <taxon>Eukaryota</taxon>
        <taxon>Viridiplantae</taxon>
        <taxon>Streptophyta</taxon>
        <taxon>Embryophyta</taxon>
        <taxon>Tracheophyta</taxon>
        <taxon>Spermatophyta</taxon>
        <taxon>Magnoliopsida</taxon>
        <taxon>Liliopsida</taxon>
        <taxon>Poales</taxon>
        <taxon>Poaceae</taxon>
        <taxon>PACMAD clade</taxon>
        <taxon>Arundinoideae</taxon>
        <taxon>Arundineae</taxon>
        <taxon>Arundo</taxon>
    </lineage>
</organism>
<protein>
    <submittedName>
        <fullName evidence="1">Uncharacterized protein</fullName>
    </submittedName>
</protein>
<dbReference type="EMBL" id="GBRH01256209">
    <property type="protein sequence ID" value="JAD41686.1"/>
    <property type="molecule type" value="Transcribed_RNA"/>
</dbReference>
<evidence type="ECO:0000313" key="1">
    <source>
        <dbReference type="EMBL" id="JAD41686.1"/>
    </source>
</evidence>
<proteinExistence type="predicted"/>
<name>A0A0A8ZSC4_ARUDO</name>
<dbReference type="AlphaFoldDB" id="A0A0A8ZSC4"/>
<reference evidence="1" key="2">
    <citation type="journal article" date="2015" name="Data Brief">
        <title>Shoot transcriptome of the giant reed, Arundo donax.</title>
        <authorList>
            <person name="Barrero R.A."/>
            <person name="Guerrero F.D."/>
            <person name="Moolhuijzen P."/>
            <person name="Goolsby J.A."/>
            <person name="Tidwell J."/>
            <person name="Bellgard S.E."/>
            <person name="Bellgard M.I."/>
        </authorList>
    </citation>
    <scope>NUCLEOTIDE SEQUENCE</scope>
    <source>
        <tissue evidence="1">Shoot tissue taken approximately 20 cm above the soil surface</tissue>
    </source>
</reference>
<sequence>MSESKVLESINSLHLVCGARTEGNLDQTEQIH</sequence>
<accession>A0A0A8ZSC4</accession>
<reference evidence="1" key="1">
    <citation type="submission" date="2014-09" db="EMBL/GenBank/DDBJ databases">
        <authorList>
            <person name="Magalhaes I.L.F."/>
            <person name="Oliveira U."/>
            <person name="Santos F.R."/>
            <person name="Vidigal T.H.D.A."/>
            <person name="Brescovit A.D."/>
            <person name="Santos A.J."/>
        </authorList>
    </citation>
    <scope>NUCLEOTIDE SEQUENCE</scope>
    <source>
        <tissue evidence="1">Shoot tissue taken approximately 20 cm above the soil surface</tissue>
    </source>
</reference>